<evidence type="ECO:0000259" key="1">
    <source>
        <dbReference type="Pfam" id="PF00717"/>
    </source>
</evidence>
<dbReference type="InterPro" id="IPR039418">
    <property type="entry name" value="LexA-like"/>
</dbReference>
<organism evidence="2 3">
    <name type="scientific">Escherichia coli</name>
    <dbReference type="NCBI Taxonomy" id="562"/>
    <lineage>
        <taxon>Bacteria</taxon>
        <taxon>Pseudomonadati</taxon>
        <taxon>Pseudomonadota</taxon>
        <taxon>Gammaproteobacteria</taxon>
        <taxon>Enterobacterales</taxon>
        <taxon>Enterobacteriaceae</taxon>
        <taxon>Escherichia</taxon>
    </lineage>
</organism>
<sequence length="121" mass="13133">MSCPVTKIPGIKNWVDVMTKTAENSFLLHVEGDAMTNSNGLPTIPDGSTVLITPCSSNIRELVGKIILIQLEGTPNVTLKKVAIDGPNIYLLSLNPLYKPIELNGGYTIKGKVSQIHQYLD</sequence>
<dbReference type="InterPro" id="IPR036286">
    <property type="entry name" value="LexA/Signal_pep-like_sf"/>
</dbReference>
<accession>A0A8S0FVW3</accession>
<dbReference type="Proteomes" id="UP000467488">
    <property type="component" value="Chromosome"/>
</dbReference>
<feature type="domain" description="Peptidase S24/S26A/S26B/S26C" evidence="1">
    <location>
        <begin position="13"/>
        <end position="113"/>
    </location>
</feature>
<dbReference type="Gene3D" id="2.10.109.10">
    <property type="entry name" value="Umud Fragment, subunit A"/>
    <property type="match status" value="1"/>
</dbReference>
<dbReference type="AlphaFoldDB" id="A0A8S0FVW3"/>
<dbReference type="Pfam" id="PF00717">
    <property type="entry name" value="Peptidase_S24"/>
    <property type="match status" value="1"/>
</dbReference>
<dbReference type="SUPFAM" id="SSF51306">
    <property type="entry name" value="LexA/Signal peptidase"/>
    <property type="match status" value="1"/>
</dbReference>
<dbReference type="InterPro" id="IPR015927">
    <property type="entry name" value="Peptidase_S24_S26A/B/C"/>
</dbReference>
<gene>
    <name evidence="2" type="ORF">EIMP300_56920</name>
</gene>
<evidence type="ECO:0000313" key="2">
    <source>
        <dbReference type="EMBL" id="BBU84292.1"/>
    </source>
</evidence>
<proteinExistence type="predicted"/>
<name>A0A8S0FVW3_ECOLX</name>
<reference evidence="2 3" key="1">
    <citation type="submission" date="2020-01" db="EMBL/GenBank/DDBJ databases">
        <title>Dynamics of blaIMP-6 dissemination in carbapenem resistant Enterobacteriacea isolated from regional surveillance in Osaka, Japan.</title>
        <authorList>
            <person name="Abe R."/>
            <person name="Akeda Y."/>
            <person name="Sugawara Y."/>
            <person name="Yamamoto N."/>
            <person name="Tomono K."/>
            <person name="Takeuchi D."/>
            <person name="Kawahara R."/>
            <person name="Hamada S."/>
        </authorList>
    </citation>
    <scope>NUCLEOTIDE SEQUENCE [LARGE SCALE GENOMIC DNA]</scope>
    <source>
        <strain evidence="2 3">E300</strain>
    </source>
</reference>
<evidence type="ECO:0000313" key="3">
    <source>
        <dbReference type="Proteomes" id="UP000467488"/>
    </source>
</evidence>
<dbReference type="EMBL" id="AP022360">
    <property type="protein sequence ID" value="BBU84292.1"/>
    <property type="molecule type" value="Genomic_DNA"/>
</dbReference>
<dbReference type="CDD" id="cd06529">
    <property type="entry name" value="S24_LexA-like"/>
    <property type="match status" value="1"/>
</dbReference>
<protein>
    <recommendedName>
        <fullName evidence="1">Peptidase S24/S26A/S26B/S26C domain-containing protein</fullName>
    </recommendedName>
</protein>